<accession>A0ABP0YSV8</accession>
<keyword evidence="3" id="KW-1185">Reference proteome</keyword>
<evidence type="ECO:0000313" key="3">
    <source>
        <dbReference type="Proteomes" id="UP001642487"/>
    </source>
</evidence>
<gene>
    <name evidence="2" type="ORF">CITCOLO1_LOCUS15788</name>
</gene>
<protein>
    <submittedName>
        <fullName evidence="2">Uncharacterized protein</fullName>
    </submittedName>
</protein>
<keyword evidence="1" id="KW-1133">Transmembrane helix</keyword>
<dbReference type="EMBL" id="OZ021740">
    <property type="protein sequence ID" value="CAK9323598.1"/>
    <property type="molecule type" value="Genomic_DNA"/>
</dbReference>
<organism evidence="2 3">
    <name type="scientific">Citrullus colocynthis</name>
    <name type="common">colocynth</name>
    <dbReference type="NCBI Taxonomy" id="252529"/>
    <lineage>
        <taxon>Eukaryota</taxon>
        <taxon>Viridiplantae</taxon>
        <taxon>Streptophyta</taxon>
        <taxon>Embryophyta</taxon>
        <taxon>Tracheophyta</taxon>
        <taxon>Spermatophyta</taxon>
        <taxon>Magnoliopsida</taxon>
        <taxon>eudicotyledons</taxon>
        <taxon>Gunneridae</taxon>
        <taxon>Pentapetalae</taxon>
        <taxon>rosids</taxon>
        <taxon>fabids</taxon>
        <taxon>Cucurbitales</taxon>
        <taxon>Cucurbitaceae</taxon>
        <taxon>Benincaseae</taxon>
        <taxon>Citrullus</taxon>
    </lineage>
</organism>
<dbReference type="Proteomes" id="UP001642487">
    <property type="component" value="Chromosome 6"/>
</dbReference>
<evidence type="ECO:0000313" key="2">
    <source>
        <dbReference type="EMBL" id="CAK9323598.1"/>
    </source>
</evidence>
<name>A0ABP0YSV8_9ROSI</name>
<evidence type="ECO:0000256" key="1">
    <source>
        <dbReference type="SAM" id="Phobius"/>
    </source>
</evidence>
<proteinExistence type="predicted"/>
<keyword evidence="1" id="KW-0472">Membrane</keyword>
<feature type="transmembrane region" description="Helical" evidence="1">
    <location>
        <begin position="141"/>
        <end position="164"/>
    </location>
</feature>
<reference evidence="2 3" key="1">
    <citation type="submission" date="2024-03" db="EMBL/GenBank/DDBJ databases">
        <authorList>
            <person name="Gkanogiannis A."/>
            <person name="Becerra Lopez-Lavalle L."/>
        </authorList>
    </citation>
    <scope>NUCLEOTIDE SEQUENCE [LARGE SCALE GENOMIC DNA]</scope>
</reference>
<sequence>MKRQIHGGYFSDGRLLEEKTYGASVRLVATTDEIDAVGTKWSVALHSYSKHKKTVVSDSPYVQIFSGDDIKAMCTGLLALRERRMKATHAGFKKAKKAVQEEKRHARRRYVMKIIDSVLQRKLLKGLLSHFRVGNTLCSKILINICVFSILNLVFLAAFVGYVFPLFSKLFYSCLELESVNFEDNQKFLPNQL</sequence>
<keyword evidence="1" id="KW-0812">Transmembrane</keyword>